<evidence type="ECO:0008006" key="4">
    <source>
        <dbReference type="Google" id="ProtNLM"/>
    </source>
</evidence>
<accession>A0A6J5UBF9</accession>
<organism evidence="2 3">
    <name type="scientific">Prunus armeniaca</name>
    <name type="common">Apricot</name>
    <name type="synonym">Armeniaca vulgaris</name>
    <dbReference type="NCBI Taxonomy" id="36596"/>
    <lineage>
        <taxon>Eukaryota</taxon>
        <taxon>Viridiplantae</taxon>
        <taxon>Streptophyta</taxon>
        <taxon>Embryophyta</taxon>
        <taxon>Tracheophyta</taxon>
        <taxon>Spermatophyta</taxon>
        <taxon>Magnoliopsida</taxon>
        <taxon>eudicotyledons</taxon>
        <taxon>Gunneridae</taxon>
        <taxon>Pentapetalae</taxon>
        <taxon>rosids</taxon>
        <taxon>fabids</taxon>
        <taxon>Rosales</taxon>
        <taxon>Rosaceae</taxon>
        <taxon>Amygdaloideae</taxon>
        <taxon>Amygdaleae</taxon>
        <taxon>Prunus</taxon>
    </lineage>
</organism>
<dbReference type="InterPro" id="IPR002201">
    <property type="entry name" value="Glyco_trans_9"/>
</dbReference>
<feature type="region of interest" description="Disordered" evidence="1">
    <location>
        <begin position="43"/>
        <end position="93"/>
    </location>
</feature>
<evidence type="ECO:0000256" key="1">
    <source>
        <dbReference type="SAM" id="MobiDB-lite"/>
    </source>
</evidence>
<dbReference type="SUPFAM" id="SSF53756">
    <property type="entry name" value="UDP-Glycosyltransferase/glycogen phosphorylase"/>
    <property type="match status" value="1"/>
</dbReference>
<dbReference type="GO" id="GO:0009773">
    <property type="term" value="P:photosynthetic electron transport in photosystem I"/>
    <property type="evidence" value="ECO:0007669"/>
    <property type="project" value="InterPro"/>
</dbReference>
<dbReference type="PANTHER" id="PTHR37698:SF1">
    <property type="entry name" value="PHOTOSYNTHETIC NDH SUBUNIT OF SUBCOMPLEX B 1, CHLOROPLASTIC"/>
    <property type="match status" value="1"/>
</dbReference>
<dbReference type="InterPro" id="IPR044983">
    <property type="entry name" value="PNSB1"/>
</dbReference>
<dbReference type="PANTHER" id="PTHR37698">
    <property type="entry name" value="PHOTOSYNTHETIC NDH SUBUNIT OF SUBCOMPLEX B 1, CHLOROPLASTIC"/>
    <property type="match status" value="1"/>
</dbReference>
<dbReference type="GO" id="GO:0009507">
    <property type="term" value="C:chloroplast"/>
    <property type="evidence" value="ECO:0007669"/>
    <property type="project" value="InterPro"/>
</dbReference>
<evidence type="ECO:0000313" key="3">
    <source>
        <dbReference type="Proteomes" id="UP000507222"/>
    </source>
</evidence>
<dbReference type="Proteomes" id="UP000507222">
    <property type="component" value="Unassembled WGS sequence"/>
</dbReference>
<dbReference type="AlphaFoldDB" id="A0A6J5UBF9"/>
<dbReference type="Gene3D" id="3.40.50.2000">
    <property type="entry name" value="Glycogen Phosphorylase B"/>
    <property type="match status" value="2"/>
</dbReference>
<feature type="region of interest" description="Disordered" evidence="1">
    <location>
        <begin position="1"/>
        <end position="20"/>
    </location>
</feature>
<gene>
    <name evidence="2" type="ORF">CURHAP_LOCUS19905</name>
</gene>
<evidence type="ECO:0000313" key="2">
    <source>
        <dbReference type="EMBL" id="CAB4272957.1"/>
    </source>
</evidence>
<dbReference type="Pfam" id="PF01075">
    <property type="entry name" value="Glyco_transf_9"/>
    <property type="match status" value="1"/>
</dbReference>
<reference evidence="2 3" key="1">
    <citation type="submission" date="2020-05" db="EMBL/GenBank/DDBJ databases">
        <authorList>
            <person name="Campoy J."/>
            <person name="Schneeberger K."/>
            <person name="Spophaly S."/>
        </authorList>
    </citation>
    <scope>NUCLEOTIDE SEQUENCE [LARGE SCALE GENOMIC DNA]</scope>
    <source>
        <strain evidence="2">PruArmRojPasFocal</strain>
    </source>
</reference>
<protein>
    <recommendedName>
        <fullName evidence="4">Photosynthetic NDH subunit of subcomplex B 1, chloroplastic</fullName>
    </recommendedName>
</protein>
<proteinExistence type="predicted"/>
<dbReference type="GO" id="GO:0016757">
    <property type="term" value="F:glycosyltransferase activity"/>
    <property type="evidence" value="ECO:0007669"/>
    <property type="project" value="InterPro"/>
</dbReference>
<dbReference type="GO" id="GO:0010598">
    <property type="term" value="C:NAD(P)H dehydrogenase complex (plastoquinone)"/>
    <property type="evidence" value="ECO:0007669"/>
    <property type="project" value="InterPro"/>
</dbReference>
<dbReference type="EMBL" id="CAEKDK010000003">
    <property type="protein sequence ID" value="CAB4272957.1"/>
    <property type="molecule type" value="Genomic_DNA"/>
</dbReference>
<sequence>MATTTSLLPKPPSPFLTNTPSFPSTHFTKLSCFSPSDHPHCTKRQNLQTHAKKKNPWRDPFDDGEDPDMGYGSLFAEGKQEEDDRPPENPDNPYGFLKFPMGYSVEIASLALKVRGDVRRCCCVVSGGVYENLLFFPVIQLIKDRYPGVQVDVVASARGKQAYELNKNVRWADVYDPDDHFPEPAEYTDMVGLLKNRYYDMILSTKLAGIGHGIFLFMTTARERVSYIYPNVNAAGAGLFLSETFTPNSMNLSEGGYNMYHQMVDWLGRPVRDVPQQPLPPLKVSISKKLKQVVESKYQNAGVSKGKYIVIHGLESDSKASMQSKGDADSLLPIKVWATIARGIREFRPVFVIPHEKERENVEEVVGEDTSIVFITTPGQLAALINDSAGVITTNTAAIQLANAREKPCIALFGSEEKGKLFVPNAEEKKNCVIVSSKTRQLKDIDTEAEIPGSNPGSPNILVAFRSFCGPKAFNSIPRWHGGLVVRCCIVAWLCVWQSSALFLGCRSFNGIYPVSIAAATTAAVAAMEAPLQFLVFVRVCLLARHSPKWKDEGTVQIPTPIFS</sequence>
<name>A0A6J5UBF9_PRUAR</name>